<reference evidence="2" key="1">
    <citation type="submission" date="2014-04" db="EMBL/GenBank/DDBJ databases">
        <title>Evolutionary Origins and Diversification of the Mycorrhizal Mutualists.</title>
        <authorList>
            <consortium name="DOE Joint Genome Institute"/>
            <consortium name="Mycorrhizal Genomics Consortium"/>
            <person name="Kohler A."/>
            <person name="Kuo A."/>
            <person name="Nagy L.G."/>
            <person name="Floudas D."/>
            <person name="Copeland A."/>
            <person name="Barry K.W."/>
            <person name="Cichocki N."/>
            <person name="Veneault-Fourrey C."/>
            <person name="LaButti K."/>
            <person name="Lindquist E.A."/>
            <person name="Lipzen A."/>
            <person name="Lundell T."/>
            <person name="Morin E."/>
            <person name="Murat C."/>
            <person name="Riley R."/>
            <person name="Ohm R."/>
            <person name="Sun H."/>
            <person name="Tunlid A."/>
            <person name="Henrissat B."/>
            <person name="Grigoriev I.V."/>
            <person name="Hibbett D.S."/>
            <person name="Martin F."/>
        </authorList>
    </citation>
    <scope>NUCLEOTIDE SEQUENCE [LARGE SCALE GENOMIC DNA]</scope>
    <source>
        <strain evidence="2">FD-334 SS-4</strain>
    </source>
</reference>
<evidence type="ECO:0000313" key="1">
    <source>
        <dbReference type="EMBL" id="KJA23798.1"/>
    </source>
</evidence>
<dbReference type="Proteomes" id="UP000054270">
    <property type="component" value="Unassembled WGS sequence"/>
</dbReference>
<name>A0A0D2MJF2_HYPSF</name>
<evidence type="ECO:0000313" key="2">
    <source>
        <dbReference type="Proteomes" id="UP000054270"/>
    </source>
</evidence>
<proteinExistence type="predicted"/>
<dbReference type="AlphaFoldDB" id="A0A0D2MJF2"/>
<sequence>MDVCCRWSGLDYSTLMAKDSIHSTRDATPHAGGYAEKGVIYLRSDELDSTIDPTAEKRLLRKLDYTLLPLFTLLYGLNFIDRTAIGLSANYLGRFDGG</sequence>
<dbReference type="EMBL" id="KN817541">
    <property type="protein sequence ID" value="KJA23798.1"/>
    <property type="molecule type" value="Genomic_DNA"/>
</dbReference>
<keyword evidence="2" id="KW-1185">Reference proteome</keyword>
<organism evidence="1 2">
    <name type="scientific">Hypholoma sublateritium (strain FD-334 SS-4)</name>
    <dbReference type="NCBI Taxonomy" id="945553"/>
    <lineage>
        <taxon>Eukaryota</taxon>
        <taxon>Fungi</taxon>
        <taxon>Dikarya</taxon>
        <taxon>Basidiomycota</taxon>
        <taxon>Agaricomycotina</taxon>
        <taxon>Agaricomycetes</taxon>
        <taxon>Agaricomycetidae</taxon>
        <taxon>Agaricales</taxon>
        <taxon>Agaricineae</taxon>
        <taxon>Strophariaceae</taxon>
        <taxon>Hypholoma</taxon>
    </lineage>
</organism>
<accession>A0A0D2MJF2</accession>
<protein>
    <recommendedName>
        <fullName evidence="3">Major facilitator superfamily (MFS) profile domain-containing protein</fullName>
    </recommendedName>
</protein>
<evidence type="ECO:0008006" key="3">
    <source>
        <dbReference type="Google" id="ProtNLM"/>
    </source>
</evidence>
<gene>
    <name evidence="1" type="ORF">HYPSUDRAFT_39654</name>
</gene>